<comment type="subcellular location">
    <subcellularLocation>
        <location evidence="1">Cell inner membrane</location>
        <topology evidence="1">Multi-pass membrane protein</topology>
    </subcellularLocation>
    <subcellularLocation>
        <location evidence="8">Cell membrane</location>
        <topology evidence="8">Multi-pass membrane protein</topology>
    </subcellularLocation>
</comment>
<dbReference type="GO" id="GO:0055085">
    <property type="term" value="P:transmembrane transport"/>
    <property type="evidence" value="ECO:0007669"/>
    <property type="project" value="InterPro"/>
</dbReference>
<feature type="transmembrane region" description="Helical" evidence="8">
    <location>
        <begin position="12"/>
        <end position="41"/>
    </location>
</feature>
<name>A0A6N7EV63_9GAMM</name>
<keyword evidence="2 8" id="KW-0813">Transport</keyword>
<evidence type="ECO:0000256" key="8">
    <source>
        <dbReference type="RuleBase" id="RU363032"/>
    </source>
</evidence>
<evidence type="ECO:0000259" key="9">
    <source>
        <dbReference type="PROSITE" id="PS50928"/>
    </source>
</evidence>
<dbReference type="EMBL" id="WHNW01000001">
    <property type="protein sequence ID" value="MPV85420.1"/>
    <property type="molecule type" value="Genomic_DNA"/>
</dbReference>
<comment type="similarity">
    <text evidence="8">Belongs to the binding-protein-dependent transport system permease family.</text>
</comment>
<dbReference type="PROSITE" id="PS50928">
    <property type="entry name" value="ABC_TM1"/>
    <property type="match status" value="1"/>
</dbReference>
<keyword evidence="3" id="KW-1003">Cell membrane</keyword>
<dbReference type="AlphaFoldDB" id="A0A6N7EV63"/>
<organism evidence="10 11">
    <name type="scientific">Ostreibacterium oceani</name>
    <dbReference type="NCBI Taxonomy" id="2654998"/>
    <lineage>
        <taxon>Bacteria</taxon>
        <taxon>Pseudomonadati</taxon>
        <taxon>Pseudomonadota</taxon>
        <taxon>Gammaproteobacteria</taxon>
        <taxon>Cardiobacteriales</taxon>
        <taxon>Ostreibacteriaceae</taxon>
        <taxon>Ostreibacterium</taxon>
    </lineage>
</organism>
<evidence type="ECO:0000313" key="10">
    <source>
        <dbReference type="EMBL" id="MPV85420.1"/>
    </source>
</evidence>
<evidence type="ECO:0000256" key="5">
    <source>
        <dbReference type="ARBA" id="ARBA00022692"/>
    </source>
</evidence>
<dbReference type="Pfam" id="PF00528">
    <property type="entry name" value="BPD_transp_1"/>
    <property type="match status" value="1"/>
</dbReference>
<keyword evidence="5 8" id="KW-0812">Transmembrane</keyword>
<dbReference type="InParanoid" id="A0A6N7EV63"/>
<feature type="transmembrane region" description="Helical" evidence="8">
    <location>
        <begin position="192"/>
        <end position="225"/>
    </location>
</feature>
<reference evidence="10 11" key="1">
    <citation type="submission" date="2019-10" db="EMBL/GenBank/DDBJ databases">
        <title>Cardiobacteriales fam. a chemoheterotrophic member of the order Cardiobacteriales, and proposal of Cardiobacteriales fam. nov.</title>
        <authorList>
            <person name="Wang C."/>
        </authorList>
    </citation>
    <scope>NUCLEOTIDE SEQUENCE [LARGE SCALE GENOMIC DNA]</scope>
    <source>
        <strain evidence="10 11">ML27</strain>
    </source>
</reference>
<dbReference type="InterPro" id="IPR000515">
    <property type="entry name" value="MetI-like"/>
</dbReference>
<dbReference type="InterPro" id="IPR035906">
    <property type="entry name" value="MetI-like_sf"/>
</dbReference>
<evidence type="ECO:0000256" key="3">
    <source>
        <dbReference type="ARBA" id="ARBA00022475"/>
    </source>
</evidence>
<evidence type="ECO:0000256" key="4">
    <source>
        <dbReference type="ARBA" id="ARBA00022519"/>
    </source>
</evidence>
<accession>A0A6N7EV63</accession>
<dbReference type="PANTHER" id="PTHR43357">
    <property type="entry name" value="INNER MEMBRANE ABC TRANSPORTER PERMEASE PROTEIN YDCV"/>
    <property type="match status" value="1"/>
</dbReference>
<evidence type="ECO:0000256" key="6">
    <source>
        <dbReference type="ARBA" id="ARBA00022989"/>
    </source>
</evidence>
<dbReference type="CDD" id="cd06261">
    <property type="entry name" value="TM_PBP2"/>
    <property type="match status" value="1"/>
</dbReference>
<dbReference type="SUPFAM" id="SSF161098">
    <property type="entry name" value="MetI-like"/>
    <property type="match status" value="1"/>
</dbReference>
<feature type="transmembrane region" description="Helical" evidence="8">
    <location>
        <begin position="245"/>
        <end position="270"/>
    </location>
</feature>
<evidence type="ECO:0000256" key="7">
    <source>
        <dbReference type="ARBA" id="ARBA00023136"/>
    </source>
</evidence>
<proteinExistence type="inferred from homology"/>
<feature type="transmembrane region" description="Helical" evidence="8">
    <location>
        <begin position="116"/>
        <end position="138"/>
    </location>
</feature>
<sequence>MKLEKSATPIERIWHYCFMLICAIVFFFLIAPIIVIIPLAFNAEPYFTFTEKMLAFNPEGYSLRWYKDLLGSDEWMSSIRNSFFIATVSAFVATTLGTIAALGLHRKQMPYKATIMAVLISPMIVPLIISAAALFSFYSRIDLANTFTGVILSHVVLGTPFVVITVTASLSGFDERLIQAAQSLGANQKETFFRVILPLLLPGVISGALFAFITSLDEVVLVLFLAGPEQTPMTVRMFSGLREEISPTILALASILVLISICLLTTLELIRRRNERMRGMSAG</sequence>
<protein>
    <submittedName>
        <fullName evidence="10">ABC transporter permease subunit</fullName>
    </submittedName>
</protein>
<dbReference type="RefSeq" id="WP_152808636.1">
    <property type="nucleotide sequence ID" value="NZ_WHNW01000001.1"/>
</dbReference>
<feature type="domain" description="ABC transmembrane type-1" evidence="9">
    <location>
        <begin position="79"/>
        <end position="267"/>
    </location>
</feature>
<gene>
    <name evidence="10" type="ORF">GCU85_01555</name>
</gene>
<dbReference type="FunCoup" id="A0A6N7EV63">
    <property type="interactions" value="129"/>
</dbReference>
<dbReference type="PANTHER" id="PTHR43357:SF4">
    <property type="entry name" value="INNER MEMBRANE ABC TRANSPORTER PERMEASE PROTEIN YDCV"/>
    <property type="match status" value="1"/>
</dbReference>
<evidence type="ECO:0000313" key="11">
    <source>
        <dbReference type="Proteomes" id="UP000471298"/>
    </source>
</evidence>
<keyword evidence="11" id="KW-1185">Reference proteome</keyword>
<evidence type="ECO:0000256" key="2">
    <source>
        <dbReference type="ARBA" id="ARBA00022448"/>
    </source>
</evidence>
<feature type="transmembrane region" description="Helical" evidence="8">
    <location>
        <begin position="150"/>
        <end position="171"/>
    </location>
</feature>
<comment type="caution">
    <text evidence="10">The sequence shown here is derived from an EMBL/GenBank/DDBJ whole genome shotgun (WGS) entry which is preliminary data.</text>
</comment>
<keyword evidence="4" id="KW-0997">Cell inner membrane</keyword>
<dbReference type="GO" id="GO:0005886">
    <property type="term" value="C:plasma membrane"/>
    <property type="evidence" value="ECO:0007669"/>
    <property type="project" value="UniProtKB-SubCell"/>
</dbReference>
<feature type="transmembrane region" description="Helical" evidence="8">
    <location>
        <begin position="83"/>
        <end position="104"/>
    </location>
</feature>
<keyword evidence="6 8" id="KW-1133">Transmembrane helix</keyword>
<keyword evidence="7 8" id="KW-0472">Membrane</keyword>
<dbReference type="Proteomes" id="UP000471298">
    <property type="component" value="Unassembled WGS sequence"/>
</dbReference>
<evidence type="ECO:0000256" key="1">
    <source>
        <dbReference type="ARBA" id="ARBA00004429"/>
    </source>
</evidence>
<dbReference type="Gene3D" id="1.10.3720.10">
    <property type="entry name" value="MetI-like"/>
    <property type="match status" value="1"/>
</dbReference>